<dbReference type="Proteomes" id="UP000286806">
    <property type="component" value="Unassembled WGS sequence"/>
</dbReference>
<dbReference type="RefSeq" id="WP_124705621.1">
    <property type="nucleotide sequence ID" value="NZ_BGOW01000027.1"/>
</dbReference>
<comment type="caution">
    <text evidence="3">The sequence shown here is derived from an EMBL/GenBank/DDBJ whole genome shotgun (WGS) entry which is preliminary data.</text>
</comment>
<keyword evidence="4" id="KW-1185">Reference proteome</keyword>
<feature type="transmembrane region" description="Helical" evidence="1">
    <location>
        <begin position="84"/>
        <end position="102"/>
    </location>
</feature>
<reference evidence="3 4" key="1">
    <citation type="journal article" date="2019" name="Front. Microbiol.">
        <title>Genomes of Neutrophilic Sulfur-Oxidizing Chemolithoautotrophs Representing 9 Proteobacterial Species From 8 Genera.</title>
        <authorList>
            <person name="Watanabe T."/>
            <person name="Kojima H."/>
            <person name="Umezawa K."/>
            <person name="Hori C."/>
            <person name="Takasuka T.E."/>
            <person name="Kato Y."/>
            <person name="Fukui M."/>
        </authorList>
    </citation>
    <scope>NUCLEOTIDE SEQUENCE [LARGE SCALE GENOMIC DNA]</scope>
    <source>
        <strain evidence="3 4">TTN</strain>
    </source>
</reference>
<evidence type="ECO:0000313" key="3">
    <source>
        <dbReference type="EMBL" id="GBL46847.1"/>
    </source>
</evidence>
<feature type="chain" id="PRO_5019166766" description="IPTL-CTERM protein sorting domain-containing protein" evidence="2">
    <location>
        <begin position="21"/>
        <end position="113"/>
    </location>
</feature>
<gene>
    <name evidence="3" type="ORF">SFMTTN_2672</name>
</gene>
<sequence>MRLKIHRFIGIVALLMTAFAGSLSSDTAASSPLAATTNVTNFDRNHRPEVVAVSYRTPSYTNFTSTETDAAIQDRSSVSAVPDVDIWTVLVAILGLVSLRLWHGGKKRLPVIQ</sequence>
<evidence type="ECO:0000313" key="4">
    <source>
        <dbReference type="Proteomes" id="UP000286806"/>
    </source>
</evidence>
<feature type="signal peptide" evidence="2">
    <location>
        <begin position="1"/>
        <end position="20"/>
    </location>
</feature>
<proteinExistence type="predicted"/>
<organism evidence="3 4">
    <name type="scientific">Sulfuriferula multivorans</name>
    <dbReference type="NCBI Taxonomy" id="1559896"/>
    <lineage>
        <taxon>Bacteria</taxon>
        <taxon>Pseudomonadati</taxon>
        <taxon>Pseudomonadota</taxon>
        <taxon>Betaproteobacteria</taxon>
        <taxon>Nitrosomonadales</taxon>
        <taxon>Sulfuricellaceae</taxon>
        <taxon>Sulfuriferula</taxon>
    </lineage>
</organism>
<evidence type="ECO:0000256" key="2">
    <source>
        <dbReference type="SAM" id="SignalP"/>
    </source>
</evidence>
<name>A0A401JGT4_9PROT</name>
<evidence type="ECO:0000256" key="1">
    <source>
        <dbReference type="SAM" id="Phobius"/>
    </source>
</evidence>
<dbReference type="EMBL" id="BGOW01000027">
    <property type="protein sequence ID" value="GBL46847.1"/>
    <property type="molecule type" value="Genomic_DNA"/>
</dbReference>
<dbReference type="OrthoDB" id="9803927at2"/>
<accession>A0A401JGT4</accession>
<dbReference type="AlphaFoldDB" id="A0A401JGT4"/>
<evidence type="ECO:0008006" key="5">
    <source>
        <dbReference type="Google" id="ProtNLM"/>
    </source>
</evidence>
<protein>
    <recommendedName>
        <fullName evidence="5">IPTL-CTERM protein sorting domain-containing protein</fullName>
    </recommendedName>
</protein>
<keyword evidence="1" id="KW-0472">Membrane</keyword>
<keyword evidence="2" id="KW-0732">Signal</keyword>
<keyword evidence="1" id="KW-1133">Transmembrane helix</keyword>
<keyword evidence="1" id="KW-0812">Transmembrane</keyword>